<name>A0ABT5EQI9_9BACT</name>
<evidence type="ECO:0000313" key="2">
    <source>
        <dbReference type="EMBL" id="MDC0743172.1"/>
    </source>
</evidence>
<organism evidence="2 3">
    <name type="scientific">Polyangium mundeleinium</name>
    <dbReference type="NCBI Taxonomy" id="2995306"/>
    <lineage>
        <taxon>Bacteria</taxon>
        <taxon>Pseudomonadati</taxon>
        <taxon>Myxococcota</taxon>
        <taxon>Polyangia</taxon>
        <taxon>Polyangiales</taxon>
        <taxon>Polyangiaceae</taxon>
        <taxon>Polyangium</taxon>
    </lineage>
</organism>
<accession>A0ABT5EQI9</accession>
<evidence type="ECO:0000256" key="1">
    <source>
        <dbReference type="SAM" id="MobiDB-lite"/>
    </source>
</evidence>
<evidence type="ECO:0000313" key="3">
    <source>
        <dbReference type="Proteomes" id="UP001221411"/>
    </source>
</evidence>
<feature type="compositionally biased region" description="Gly residues" evidence="1">
    <location>
        <begin position="1"/>
        <end position="22"/>
    </location>
</feature>
<dbReference type="EMBL" id="JAQNDO010000001">
    <property type="protein sequence ID" value="MDC0743172.1"/>
    <property type="molecule type" value="Genomic_DNA"/>
</dbReference>
<gene>
    <name evidence="2" type="ORF">POL67_17615</name>
</gene>
<feature type="region of interest" description="Disordered" evidence="1">
    <location>
        <begin position="1"/>
        <end position="64"/>
    </location>
</feature>
<protein>
    <submittedName>
        <fullName evidence="2">Uncharacterized protein</fullName>
    </submittedName>
</protein>
<comment type="caution">
    <text evidence="2">The sequence shown here is derived from an EMBL/GenBank/DDBJ whole genome shotgun (WGS) entry which is preliminary data.</text>
</comment>
<reference evidence="2 3" key="1">
    <citation type="submission" date="2022-11" db="EMBL/GenBank/DDBJ databases">
        <title>Minimal conservation of predation-associated metabolite biosynthetic gene clusters underscores biosynthetic potential of Myxococcota including descriptions for ten novel species: Archangium lansinium sp. nov., Myxococcus landrumus sp. nov., Nannocystis bai.</title>
        <authorList>
            <person name="Ahearne A."/>
            <person name="Stevens C."/>
            <person name="Dowd S."/>
        </authorList>
    </citation>
    <scope>NUCLEOTIDE SEQUENCE [LARGE SCALE GENOMIC DNA]</scope>
    <source>
        <strain evidence="2 3">RJM3</strain>
    </source>
</reference>
<sequence>MAKGGGGKAGGNSGAKGGGGKPAPGTPAGNNRANQLNPTSPVYYKSRGLPVPSNLPSGPKPPGK</sequence>
<keyword evidence="3" id="KW-1185">Reference proteome</keyword>
<dbReference type="RefSeq" id="WP_271918533.1">
    <property type="nucleotide sequence ID" value="NZ_JAQNDO010000001.1"/>
</dbReference>
<proteinExistence type="predicted"/>
<dbReference type="Proteomes" id="UP001221411">
    <property type="component" value="Unassembled WGS sequence"/>
</dbReference>